<accession>A0A540MSM9</accession>
<sequence length="89" mass="9538">MLFLEDRIRVWWCDGATFVTFRRATVDAGLVTCGGPGGSNRSGGGEGASGLGSRRLRVMISLVQWLVNGARMQRCNGRTAYEQVGASVS</sequence>
<keyword evidence="2" id="KW-1185">Reference proteome</keyword>
<dbReference type="EMBL" id="VIEB01000188">
    <property type="protein sequence ID" value="TQE01792.1"/>
    <property type="molecule type" value="Genomic_DNA"/>
</dbReference>
<name>A0A540MSM9_MALBA</name>
<protein>
    <submittedName>
        <fullName evidence="1">Uncharacterized protein</fullName>
    </submittedName>
</protein>
<proteinExistence type="predicted"/>
<dbReference type="Proteomes" id="UP000315295">
    <property type="component" value="Unassembled WGS sequence"/>
</dbReference>
<reference evidence="1 2" key="1">
    <citation type="journal article" date="2019" name="G3 (Bethesda)">
        <title>Sequencing of a Wild Apple (Malus baccata) Genome Unravels the Differences Between Cultivated and Wild Apple Species Regarding Disease Resistance and Cold Tolerance.</title>
        <authorList>
            <person name="Chen X."/>
        </authorList>
    </citation>
    <scope>NUCLEOTIDE SEQUENCE [LARGE SCALE GENOMIC DNA]</scope>
    <source>
        <strain evidence="2">cv. Shandingzi</strain>
        <tissue evidence="1">Leaves</tissue>
    </source>
</reference>
<comment type="caution">
    <text evidence="1">The sequence shown here is derived from an EMBL/GenBank/DDBJ whole genome shotgun (WGS) entry which is preliminary data.</text>
</comment>
<evidence type="ECO:0000313" key="1">
    <source>
        <dbReference type="EMBL" id="TQE01792.1"/>
    </source>
</evidence>
<dbReference type="AlphaFoldDB" id="A0A540MSM9"/>
<organism evidence="1 2">
    <name type="scientific">Malus baccata</name>
    <name type="common">Siberian crab apple</name>
    <name type="synonym">Pyrus baccata</name>
    <dbReference type="NCBI Taxonomy" id="106549"/>
    <lineage>
        <taxon>Eukaryota</taxon>
        <taxon>Viridiplantae</taxon>
        <taxon>Streptophyta</taxon>
        <taxon>Embryophyta</taxon>
        <taxon>Tracheophyta</taxon>
        <taxon>Spermatophyta</taxon>
        <taxon>Magnoliopsida</taxon>
        <taxon>eudicotyledons</taxon>
        <taxon>Gunneridae</taxon>
        <taxon>Pentapetalae</taxon>
        <taxon>rosids</taxon>
        <taxon>fabids</taxon>
        <taxon>Rosales</taxon>
        <taxon>Rosaceae</taxon>
        <taxon>Amygdaloideae</taxon>
        <taxon>Maleae</taxon>
        <taxon>Malus</taxon>
    </lineage>
</organism>
<gene>
    <name evidence="1" type="ORF">C1H46_012592</name>
</gene>
<evidence type="ECO:0000313" key="2">
    <source>
        <dbReference type="Proteomes" id="UP000315295"/>
    </source>
</evidence>